<organism evidence="2 4">
    <name type="scientific">Brachybacterium saurashtrense</name>
    <dbReference type="NCBI Taxonomy" id="556288"/>
    <lineage>
        <taxon>Bacteria</taxon>
        <taxon>Bacillati</taxon>
        <taxon>Actinomycetota</taxon>
        <taxon>Actinomycetes</taxon>
        <taxon>Micrococcales</taxon>
        <taxon>Dermabacteraceae</taxon>
        <taxon>Brachybacterium</taxon>
    </lineage>
</organism>
<dbReference type="RefSeq" id="WP_115411955.1">
    <property type="nucleotide sequence ID" value="NZ_CP031356.1"/>
</dbReference>
<protein>
    <submittedName>
        <fullName evidence="2">Uncharacterized protein</fullName>
    </submittedName>
</protein>
<dbReference type="KEGG" id="bsau:DWV08_00205"/>
<keyword evidence="3" id="KW-1185">Reference proteome</keyword>
<dbReference type="OrthoDB" id="3829418at2"/>
<evidence type="ECO:0000313" key="2">
    <source>
        <dbReference type="EMBL" id="RRR21472.1"/>
    </source>
</evidence>
<dbReference type="AlphaFoldDB" id="A0A345YJU8"/>
<accession>A0A345YJU8</accession>
<evidence type="ECO:0000313" key="4">
    <source>
        <dbReference type="Proteomes" id="UP000282185"/>
    </source>
</evidence>
<dbReference type="Proteomes" id="UP000254236">
    <property type="component" value="Chromosome"/>
</dbReference>
<name>A0A345YJU8_9MICO</name>
<proteinExistence type="predicted"/>
<reference evidence="1 3" key="1">
    <citation type="submission" date="2018-07" db="EMBL/GenBank/DDBJ databases">
        <title>Brachybacterium saurashtrense DSM 23186 genome sequence.</title>
        <authorList>
            <person name="Guo L."/>
        </authorList>
    </citation>
    <scope>NUCLEOTIDE SEQUENCE [LARGE SCALE GENOMIC DNA]</scope>
    <source>
        <strain evidence="1 3">DSM 23186</strain>
    </source>
</reference>
<gene>
    <name evidence="1" type="ORF">DWV08_00205</name>
    <name evidence="2" type="ORF">DXU92_14105</name>
</gene>
<reference evidence="2 4" key="2">
    <citation type="submission" date="2018-08" db="EMBL/GenBank/DDBJ databases">
        <title>Brachybacterium saurashtrense DSM 23186.</title>
        <authorList>
            <person name="Li Y."/>
        </authorList>
    </citation>
    <scope>NUCLEOTIDE SEQUENCE [LARGE SCALE GENOMIC DNA]</scope>
    <source>
        <strain evidence="2 4">DSM 23186</strain>
    </source>
</reference>
<evidence type="ECO:0000313" key="3">
    <source>
        <dbReference type="Proteomes" id="UP000254236"/>
    </source>
</evidence>
<evidence type="ECO:0000313" key="1">
    <source>
        <dbReference type="EMBL" id="AXK44200.1"/>
    </source>
</evidence>
<dbReference type="EMBL" id="QSWH01000007">
    <property type="protein sequence ID" value="RRR21472.1"/>
    <property type="molecule type" value="Genomic_DNA"/>
</dbReference>
<dbReference type="Proteomes" id="UP000282185">
    <property type="component" value="Unassembled WGS sequence"/>
</dbReference>
<sequence>MLIWSTRGKHWGHRFLRRGGSQDPLVDLERAFSGARGAGETLQRSGDLLALRFRDPLLREDEAGRVIIHEVITDDPSVRDAATLQDGIAAVWPMLEEDYAKVWDSLEPPA</sequence>
<dbReference type="EMBL" id="CP031356">
    <property type="protein sequence ID" value="AXK44200.1"/>
    <property type="molecule type" value="Genomic_DNA"/>
</dbReference>